<sequence>MAPSNNRECPENTVYIECFKDCMPTCFEKKPPMCILDCRYGGCACKRPLVFDEQARKCVHPLNCTFRP</sequence>
<feature type="domain" description="TIL" evidence="1">
    <location>
        <begin position="9"/>
        <end position="64"/>
    </location>
</feature>
<dbReference type="Gene3D" id="2.10.25.10">
    <property type="entry name" value="Laminin"/>
    <property type="match status" value="1"/>
</dbReference>
<dbReference type="OrthoDB" id="671595at2759"/>
<protein>
    <submittedName>
        <fullName evidence="2">TIL domain-containing protein</fullName>
    </submittedName>
</protein>
<keyword evidence="3" id="KW-1185">Reference proteome</keyword>
<dbReference type="InterPro" id="IPR036084">
    <property type="entry name" value="Ser_inhib-like_sf"/>
</dbReference>
<evidence type="ECO:0000313" key="3">
    <source>
        <dbReference type="Proteomes" id="UP000887013"/>
    </source>
</evidence>
<dbReference type="AlphaFoldDB" id="A0A8X6K541"/>
<evidence type="ECO:0000313" key="2">
    <source>
        <dbReference type="EMBL" id="GFS67299.1"/>
    </source>
</evidence>
<dbReference type="InterPro" id="IPR002919">
    <property type="entry name" value="TIL_dom"/>
</dbReference>
<evidence type="ECO:0000259" key="1">
    <source>
        <dbReference type="Pfam" id="PF01826"/>
    </source>
</evidence>
<organism evidence="2 3">
    <name type="scientific">Nephila pilipes</name>
    <name type="common">Giant wood spider</name>
    <name type="synonym">Nephila maculata</name>
    <dbReference type="NCBI Taxonomy" id="299642"/>
    <lineage>
        <taxon>Eukaryota</taxon>
        <taxon>Metazoa</taxon>
        <taxon>Ecdysozoa</taxon>
        <taxon>Arthropoda</taxon>
        <taxon>Chelicerata</taxon>
        <taxon>Arachnida</taxon>
        <taxon>Araneae</taxon>
        <taxon>Araneomorphae</taxon>
        <taxon>Entelegynae</taxon>
        <taxon>Araneoidea</taxon>
        <taxon>Nephilidae</taxon>
        <taxon>Nephila</taxon>
    </lineage>
</organism>
<gene>
    <name evidence="2" type="primary">AVEN_225816_1</name>
    <name evidence="2" type="ORF">NPIL_608521</name>
</gene>
<dbReference type="Proteomes" id="UP000887013">
    <property type="component" value="Unassembled WGS sequence"/>
</dbReference>
<dbReference type="Pfam" id="PF01826">
    <property type="entry name" value="TIL"/>
    <property type="match status" value="1"/>
</dbReference>
<dbReference type="CDD" id="cd19941">
    <property type="entry name" value="TIL"/>
    <property type="match status" value="1"/>
</dbReference>
<comment type="caution">
    <text evidence="2">The sequence shown here is derived from an EMBL/GenBank/DDBJ whole genome shotgun (WGS) entry which is preliminary data.</text>
</comment>
<name>A0A8X6K541_NEPPI</name>
<proteinExistence type="predicted"/>
<reference evidence="2" key="1">
    <citation type="submission" date="2020-08" db="EMBL/GenBank/DDBJ databases">
        <title>Multicomponent nature underlies the extraordinary mechanical properties of spider dragline silk.</title>
        <authorList>
            <person name="Kono N."/>
            <person name="Nakamura H."/>
            <person name="Mori M."/>
            <person name="Yoshida Y."/>
            <person name="Ohtoshi R."/>
            <person name="Malay A.D."/>
            <person name="Moran D.A.P."/>
            <person name="Tomita M."/>
            <person name="Numata K."/>
            <person name="Arakawa K."/>
        </authorList>
    </citation>
    <scope>NUCLEOTIDE SEQUENCE</scope>
</reference>
<dbReference type="SUPFAM" id="SSF57567">
    <property type="entry name" value="Serine protease inhibitors"/>
    <property type="match status" value="1"/>
</dbReference>
<dbReference type="EMBL" id="BMAW01000086">
    <property type="protein sequence ID" value="GFS67299.1"/>
    <property type="molecule type" value="Genomic_DNA"/>
</dbReference>
<accession>A0A8X6K541</accession>